<keyword evidence="1" id="KW-0812">Transmembrane</keyword>
<gene>
    <name evidence="2" type="ORF">dnm_000380</name>
</gene>
<sequence length="38" mass="4552">MKKKRKCETGHIAPELFILNLCFLFLICNLFLKLRIEN</sequence>
<organism evidence="2 3">
    <name type="scientific">Desulfonema magnum</name>
    <dbReference type="NCBI Taxonomy" id="45655"/>
    <lineage>
        <taxon>Bacteria</taxon>
        <taxon>Pseudomonadati</taxon>
        <taxon>Thermodesulfobacteriota</taxon>
        <taxon>Desulfobacteria</taxon>
        <taxon>Desulfobacterales</taxon>
        <taxon>Desulfococcaceae</taxon>
        <taxon>Desulfonema</taxon>
    </lineage>
</organism>
<dbReference type="Proteomes" id="UP000663722">
    <property type="component" value="Chromosome"/>
</dbReference>
<feature type="transmembrane region" description="Helical" evidence="1">
    <location>
        <begin position="12"/>
        <end position="32"/>
    </location>
</feature>
<name>A0A975BEN6_9BACT</name>
<evidence type="ECO:0000313" key="3">
    <source>
        <dbReference type="Proteomes" id="UP000663722"/>
    </source>
</evidence>
<reference evidence="2" key="1">
    <citation type="journal article" date="2021" name="Microb. Physiol.">
        <title>Proteogenomic Insights into the Physiology of Marine, Sulfate-Reducing, Filamentous Desulfonema limicola and Desulfonema magnum.</title>
        <authorList>
            <person name="Schnaars V."/>
            <person name="Wohlbrand L."/>
            <person name="Scheve S."/>
            <person name="Hinrichs C."/>
            <person name="Reinhardt R."/>
            <person name="Rabus R."/>
        </authorList>
    </citation>
    <scope>NUCLEOTIDE SEQUENCE</scope>
    <source>
        <strain evidence="2">4be13</strain>
    </source>
</reference>
<accession>A0A975BEN6</accession>
<proteinExistence type="predicted"/>
<dbReference type="AlphaFoldDB" id="A0A975BEN6"/>
<evidence type="ECO:0000256" key="1">
    <source>
        <dbReference type="SAM" id="Phobius"/>
    </source>
</evidence>
<evidence type="ECO:0000313" key="2">
    <source>
        <dbReference type="EMBL" id="QTA84046.1"/>
    </source>
</evidence>
<dbReference type="KEGG" id="dmm:dnm_000380"/>
<keyword evidence="3" id="KW-1185">Reference proteome</keyword>
<keyword evidence="1" id="KW-1133">Transmembrane helix</keyword>
<dbReference type="EMBL" id="CP061800">
    <property type="protein sequence ID" value="QTA84046.1"/>
    <property type="molecule type" value="Genomic_DNA"/>
</dbReference>
<keyword evidence="1" id="KW-0472">Membrane</keyword>
<protein>
    <submittedName>
        <fullName evidence="2">Uncharacterized protein</fullName>
    </submittedName>
</protein>